<dbReference type="Proteomes" id="UP000295764">
    <property type="component" value="Unassembled WGS sequence"/>
</dbReference>
<dbReference type="Gene3D" id="2.40.128.110">
    <property type="entry name" value="Lipid/polyisoprenoid-binding, YceI-like"/>
    <property type="match status" value="1"/>
</dbReference>
<sequence length="186" mass="20107">MTLTSATVPGYQTGTWKIDPTHSEVTFSVRHLAISKVKGKFETFDATVVTAENPLESTVEASIDVASINTGQEQRDQHLKTSDFFLTEEHPQLTFRSTSIEAKGDDLHIAGDLTLRGVTKPVVLKAELGGFTTDGYGQVKFGAEATTKIDRTEFGVNWNAALEAGGFTLGNDVTINLDVQFVLQAA</sequence>
<evidence type="ECO:0000313" key="4">
    <source>
        <dbReference type="Proteomes" id="UP000295764"/>
    </source>
</evidence>
<comment type="caution">
    <text evidence="3">The sequence shown here is derived from an EMBL/GenBank/DDBJ whole genome shotgun (WGS) entry which is preliminary data.</text>
</comment>
<dbReference type="PANTHER" id="PTHR34406">
    <property type="entry name" value="PROTEIN YCEI"/>
    <property type="match status" value="1"/>
</dbReference>
<dbReference type="AlphaFoldDB" id="A0A4R6DPX4"/>
<evidence type="ECO:0000256" key="1">
    <source>
        <dbReference type="ARBA" id="ARBA00008812"/>
    </source>
</evidence>
<evidence type="ECO:0000259" key="2">
    <source>
        <dbReference type="SMART" id="SM00867"/>
    </source>
</evidence>
<dbReference type="PANTHER" id="PTHR34406:SF1">
    <property type="entry name" value="PROTEIN YCEI"/>
    <property type="match status" value="1"/>
</dbReference>
<gene>
    <name evidence="3" type="ORF">EDF64_101139</name>
</gene>
<accession>A0A4R6DPX4</accession>
<evidence type="ECO:0000313" key="3">
    <source>
        <dbReference type="EMBL" id="TDN46278.1"/>
    </source>
</evidence>
<reference evidence="3 4" key="1">
    <citation type="submission" date="2019-03" db="EMBL/GenBank/DDBJ databases">
        <title>Genomic analyses of the natural microbiome of Caenorhabditis elegans.</title>
        <authorList>
            <person name="Samuel B."/>
        </authorList>
    </citation>
    <scope>NUCLEOTIDE SEQUENCE [LARGE SCALE GENOMIC DNA]</scope>
    <source>
        <strain evidence="3 4">JUb65</strain>
    </source>
</reference>
<feature type="domain" description="Lipid/polyisoprenoid-binding YceI-like" evidence="2">
    <location>
        <begin position="15"/>
        <end position="182"/>
    </location>
</feature>
<organism evidence="3 4">
    <name type="scientific">Curtobacterium flaccumfaciens</name>
    <dbReference type="NCBI Taxonomy" id="2035"/>
    <lineage>
        <taxon>Bacteria</taxon>
        <taxon>Bacillati</taxon>
        <taxon>Actinomycetota</taxon>
        <taxon>Actinomycetes</taxon>
        <taxon>Micrococcales</taxon>
        <taxon>Microbacteriaceae</taxon>
        <taxon>Curtobacterium</taxon>
    </lineage>
</organism>
<comment type="similarity">
    <text evidence="1">Belongs to the UPF0312 family.</text>
</comment>
<proteinExistence type="inferred from homology"/>
<dbReference type="InterPro" id="IPR007372">
    <property type="entry name" value="Lipid/polyisoprenoid-bd_YceI"/>
</dbReference>
<name>A0A4R6DPX4_9MICO</name>
<dbReference type="SMART" id="SM00867">
    <property type="entry name" value="YceI"/>
    <property type="match status" value="1"/>
</dbReference>
<dbReference type="SUPFAM" id="SSF101874">
    <property type="entry name" value="YceI-like"/>
    <property type="match status" value="1"/>
</dbReference>
<dbReference type="EMBL" id="SNVW01000001">
    <property type="protein sequence ID" value="TDN46278.1"/>
    <property type="molecule type" value="Genomic_DNA"/>
</dbReference>
<protein>
    <submittedName>
        <fullName evidence="3">Polyisoprenoid-binding protein YceI</fullName>
    </submittedName>
</protein>
<dbReference type="OrthoDB" id="9811006at2"/>
<dbReference type="Pfam" id="PF04264">
    <property type="entry name" value="YceI"/>
    <property type="match status" value="1"/>
</dbReference>
<dbReference type="InterPro" id="IPR036761">
    <property type="entry name" value="TTHA0802/YceI-like_sf"/>
</dbReference>
<dbReference type="RefSeq" id="WP_133518189.1">
    <property type="nucleotide sequence ID" value="NZ_SNVW01000001.1"/>
</dbReference>